<dbReference type="InterPro" id="IPR010998">
    <property type="entry name" value="Integrase_recombinase_N"/>
</dbReference>
<evidence type="ECO:0000256" key="1">
    <source>
        <dbReference type="ARBA" id="ARBA00004496"/>
    </source>
</evidence>
<dbReference type="PROSITE" id="PS51898">
    <property type="entry name" value="TYR_RECOMBINASE"/>
    <property type="match status" value="1"/>
</dbReference>
<dbReference type="InterPro" id="IPR044068">
    <property type="entry name" value="CB"/>
</dbReference>
<keyword evidence="3 9" id="KW-0132">Cell division</keyword>
<evidence type="ECO:0000256" key="5">
    <source>
        <dbReference type="ARBA" id="ARBA00022908"/>
    </source>
</evidence>
<feature type="active site" evidence="9">
    <location>
        <position position="245"/>
    </location>
</feature>
<comment type="similarity">
    <text evidence="9">Belongs to the 'phage' integrase family. XerC subfamily.</text>
</comment>
<protein>
    <recommendedName>
        <fullName evidence="9">Tyrosine recombinase XerC</fullName>
    </recommendedName>
</protein>
<dbReference type="InterPro" id="IPR002104">
    <property type="entry name" value="Integrase_catalytic"/>
</dbReference>
<dbReference type="InterPro" id="IPR004107">
    <property type="entry name" value="Integrase_SAM-like_N"/>
</dbReference>
<keyword evidence="5 9" id="KW-0229">DNA integration</keyword>
<dbReference type="InterPro" id="IPR011010">
    <property type="entry name" value="DNA_brk_join_enz"/>
</dbReference>
<keyword evidence="4 9" id="KW-0159">Chromosome partition</keyword>
<feature type="domain" description="Core-binding (CB)" evidence="11">
    <location>
        <begin position="1"/>
        <end position="88"/>
    </location>
</feature>
<feature type="active site" evidence="9">
    <location>
        <position position="242"/>
    </location>
</feature>
<feature type="domain" description="Tyr recombinase" evidence="10">
    <location>
        <begin position="108"/>
        <end position="290"/>
    </location>
</feature>
<dbReference type="InterPro" id="IPR023009">
    <property type="entry name" value="Tyrosine_recombinase_XerC/XerD"/>
</dbReference>
<dbReference type="GO" id="GO:0003677">
    <property type="term" value="F:DNA binding"/>
    <property type="evidence" value="ECO:0007669"/>
    <property type="project" value="UniProtKB-UniRule"/>
</dbReference>
<evidence type="ECO:0000256" key="3">
    <source>
        <dbReference type="ARBA" id="ARBA00022618"/>
    </source>
</evidence>
<dbReference type="PANTHER" id="PTHR30349">
    <property type="entry name" value="PHAGE INTEGRASE-RELATED"/>
    <property type="match status" value="1"/>
</dbReference>
<evidence type="ECO:0000259" key="10">
    <source>
        <dbReference type="PROSITE" id="PS51898"/>
    </source>
</evidence>
<dbReference type="Gene3D" id="1.10.150.130">
    <property type="match status" value="1"/>
</dbReference>
<dbReference type="PROSITE" id="PS51900">
    <property type="entry name" value="CB"/>
    <property type="match status" value="1"/>
</dbReference>
<dbReference type="GO" id="GO:0006313">
    <property type="term" value="P:DNA transposition"/>
    <property type="evidence" value="ECO:0007669"/>
    <property type="project" value="UniProtKB-UniRule"/>
</dbReference>
<dbReference type="InterPro" id="IPR013762">
    <property type="entry name" value="Integrase-like_cat_sf"/>
</dbReference>
<proteinExistence type="inferred from homology"/>
<dbReference type="GO" id="GO:0009037">
    <property type="term" value="F:tyrosine-based site-specific recombinase activity"/>
    <property type="evidence" value="ECO:0007669"/>
    <property type="project" value="UniProtKB-UniRule"/>
</dbReference>
<dbReference type="GO" id="GO:0007059">
    <property type="term" value="P:chromosome segregation"/>
    <property type="evidence" value="ECO:0007669"/>
    <property type="project" value="UniProtKB-UniRule"/>
</dbReference>
<dbReference type="AlphaFoldDB" id="A0AA97I0G1"/>
<dbReference type="Pfam" id="PF00589">
    <property type="entry name" value="Phage_integrase"/>
    <property type="match status" value="1"/>
</dbReference>
<name>A0AA97I0G1_9SPHN</name>
<evidence type="ECO:0000259" key="11">
    <source>
        <dbReference type="PROSITE" id="PS51900"/>
    </source>
</evidence>
<evidence type="ECO:0000313" key="12">
    <source>
        <dbReference type="EMBL" id="WOE74160.1"/>
    </source>
</evidence>
<dbReference type="GO" id="GO:0005737">
    <property type="term" value="C:cytoplasm"/>
    <property type="evidence" value="ECO:0007669"/>
    <property type="project" value="UniProtKB-SubCell"/>
</dbReference>
<evidence type="ECO:0000256" key="7">
    <source>
        <dbReference type="ARBA" id="ARBA00023172"/>
    </source>
</evidence>
<dbReference type="SUPFAM" id="SSF56349">
    <property type="entry name" value="DNA breaking-rejoining enzymes"/>
    <property type="match status" value="1"/>
</dbReference>
<dbReference type="Gene3D" id="1.10.443.10">
    <property type="entry name" value="Intergrase catalytic core"/>
    <property type="match status" value="1"/>
</dbReference>
<comment type="subcellular location">
    <subcellularLocation>
        <location evidence="1 9">Cytoplasm</location>
    </subcellularLocation>
</comment>
<feature type="active site" description="O-(3'-phospho-DNA)-tyrosine intermediate" evidence="9">
    <location>
        <position position="277"/>
    </location>
</feature>
<evidence type="ECO:0000313" key="13">
    <source>
        <dbReference type="Proteomes" id="UP001302429"/>
    </source>
</evidence>
<dbReference type="KEGG" id="acoa:RB602_09865"/>
<comment type="subunit">
    <text evidence="9">Forms a cyclic heterotetrameric complex composed of two molecules of XerC and two molecules of XerD.</text>
</comment>
<keyword evidence="2 9" id="KW-0963">Cytoplasm</keyword>
<evidence type="ECO:0000256" key="2">
    <source>
        <dbReference type="ARBA" id="ARBA00022490"/>
    </source>
</evidence>
<dbReference type="HAMAP" id="MF_01808">
    <property type="entry name" value="Recomb_XerC_XerD"/>
    <property type="match status" value="1"/>
</dbReference>
<dbReference type="Pfam" id="PF02899">
    <property type="entry name" value="Phage_int_SAM_1"/>
    <property type="match status" value="1"/>
</dbReference>
<keyword evidence="13" id="KW-1185">Reference proteome</keyword>
<comment type="function">
    <text evidence="9">Site-specific tyrosine recombinase, which acts by catalyzing the cutting and rejoining of the recombining DNA molecules. The XerC-XerD complex is essential to convert dimers of the bacterial chromosome into monomers to permit their segregation at cell division. It also contributes to the segregational stability of plasmids.</text>
</comment>
<dbReference type="SUPFAM" id="SSF47823">
    <property type="entry name" value="lambda integrase-like, N-terminal domain"/>
    <property type="match status" value="1"/>
</dbReference>
<feature type="active site" evidence="9">
    <location>
        <position position="268"/>
    </location>
</feature>
<accession>A0AA97I0G1</accession>
<sequence>MDRQAILAAWHQHLEQAKRYSPNTVRAYETTAARLLEALPQCTSWAAIADLGSRDIRTHLAARRADGLSNRSIARELSVIRQLIRYGAEQAGRSEIAPMPRGPRLKRTLPRAIEADAAIALAETVSEEASEAWIAARDWAVLLLLYGAGLRIGEALRLNAGVLPLGETLRIIGKGNKERIVPILPQVAKAVNDSAALSPWGKGPEEPLFRGVRGGRLDPAMVRRAVQRARAALNLPDSATPHALRHSFATHLLGGGADLRSLQELLGHASLSSTQIYTQVDAAQLMDIYDKAHPRA</sequence>
<dbReference type="GO" id="GO:0051301">
    <property type="term" value="P:cell division"/>
    <property type="evidence" value="ECO:0007669"/>
    <property type="project" value="UniProtKB-KW"/>
</dbReference>
<organism evidence="12 13">
    <name type="scientific">Alterisphingorhabdus coralli</name>
    <dbReference type="NCBI Taxonomy" id="3071408"/>
    <lineage>
        <taxon>Bacteria</taxon>
        <taxon>Pseudomonadati</taxon>
        <taxon>Pseudomonadota</taxon>
        <taxon>Alphaproteobacteria</taxon>
        <taxon>Sphingomonadales</taxon>
        <taxon>Sphingomonadaceae</taxon>
        <taxon>Alterisphingorhabdus (ex Yan et al. 2024)</taxon>
    </lineage>
</organism>
<reference evidence="12 13" key="1">
    <citation type="submission" date="2023-10" db="EMBL/GenBank/DDBJ databases">
        <title>Complete genome sequence of a Sphingomonadaceae bacterium.</title>
        <authorList>
            <person name="Yan C."/>
        </authorList>
    </citation>
    <scope>NUCLEOTIDE SEQUENCE [LARGE SCALE GENOMIC DNA]</scope>
    <source>
        <strain evidence="12 13">SCSIO 66989</strain>
    </source>
</reference>
<dbReference type="PANTHER" id="PTHR30349:SF90">
    <property type="entry name" value="TYROSINE RECOMBINASE XERD"/>
    <property type="match status" value="1"/>
</dbReference>
<dbReference type="Proteomes" id="UP001302429">
    <property type="component" value="Chromosome"/>
</dbReference>
<dbReference type="EMBL" id="CP136594">
    <property type="protein sequence ID" value="WOE74160.1"/>
    <property type="molecule type" value="Genomic_DNA"/>
</dbReference>
<evidence type="ECO:0000256" key="6">
    <source>
        <dbReference type="ARBA" id="ARBA00023125"/>
    </source>
</evidence>
<feature type="active site" evidence="9">
    <location>
        <position position="174"/>
    </location>
</feature>
<dbReference type="RefSeq" id="WP_317080392.1">
    <property type="nucleotide sequence ID" value="NZ_CP136594.1"/>
</dbReference>
<feature type="active site" evidence="9">
    <location>
        <position position="151"/>
    </location>
</feature>
<evidence type="ECO:0000256" key="8">
    <source>
        <dbReference type="ARBA" id="ARBA00023306"/>
    </source>
</evidence>
<evidence type="ECO:0000256" key="4">
    <source>
        <dbReference type="ARBA" id="ARBA00022829"/>
    </source>
</evidence>
<keyword evidence="7 9" id="KW-0233">DNA recombination</keyword>
<keyword evidence="8 9" id="KW-0131">Cell cycle</keyword>
<evidence type="ECO:0000256" key="9">
    <source>
        <dbReference type="HAMAP-Rule" id="MF_01808"/>
    </source>
</evidence>
<keyword evidence="6 9" id="KW-0238">DNA-binding</keyword>
<gene>
    <name evidence="9" type="primary">xerC</name>
    <name evidence="12" type="ORF">RB602_09865</name>
</gene>
<dbReference type="InterPro" id="IPR050090">
    <property type="entry name" value="Tyrosine_recombinase_XerCD"/>
</dbReference>